<dbReference type="SUPFAM" id="SSF49265">
    <property type="entry name" value="Fibronectin type III"/>
    <property type="match status" value="1"/>
</dbReference>
<dbReference type="InterPro" id="IPR003961">
    <property type="entry name" value="FN3_dom"/>
</dbReference>
<sequence length="356" mass="40639">MVPGRSKKWWIWWIVIPSCIASSMKYIEDYDPVNVARCDSKCDGYSPIDQCMVNCLSENYTKPGNCPEENSMSPFEAACLEACGDDSQCPDFTKCCTNDCGVTCMMPTGLEDRDDIPPIPENIEIRRDKTTMVTLNWSPTKSPVKMTKFNEDLINDEQSSIRYLVEERHVLGPRYLESRLSSWSVRHVSSKPHASIRAEVKTGHWYQFRVAAVNENGSRGYSLPSTPFKTAAPKNPREPRNLSLSGARVQPTTGNLRIFLRWRQPSSDVPITFYKLFWSRFIRGPPNDSILVHHQSLPKEKNCYEIKNLEIGFQYFLQVQAISLYGDRRLASRKASIVFNSTDYEKYGRDATDSGI</sequence>
<dbReference type="PROSITE" id="PS51390">
    <property type="entry name" value="WAP"/>
    <property type="match status" value="1"/>
</dbReference>
<evidence type="ECO:0000259" key="3">
    <source>
        <dbReference type="PROSITE" id="PS50853"/>
    </source>
</evidence>
<dbReference type="InterPro" id="IPR013783">
    <property type="entry name" value="Ig-like_fold"/>
</dbReference>
<evidence type="ECO:0000256" key="1">
    <source>
        <dbReference type="SAM" id="MobiDB-lite"/>
    </source>
</evidence>
<protein>
    <submittedName>
        <fullName evidence="5">KAL1_0 protein</fullName>
    </submittedName>
</protein>
<name>A0A0C9PK66_9HYME</name>
<dbReference type="Gene3D" id="2.60.40.10">
    <property type="entry name" value="Immunoglobulins"/>
    <property type="match status" value="2"/>
</dbReference>
<feature type="chain" id="PRO_5002210748" evidence="2">
    <location>
        <begin position="22"/>
        <end position="356"/>
    </location>
</feature>
<keyword evidence="2" id="KW-0732">Signal</keyword>
<dbReference type="SMART" id="SM00060">
    <property type="entry name" value="FN3"/>
    <property type="match status" value="2"/>
</dbReference>
<dbReference type="InterPro" id="IPR042447">
    <property type="entry name" value="Anosmin-1"/>
</dbReference>
<dbReference type="SMART" id="SM00217">
    <property type="entry name" value="WAP"/>
    <property type="match status" value="1"/>
</dbReference>
<evidence type="ECO:0000259" key="4">
    <source>
        <dbReference type="PROSITE" id="PS51390"/>
    </source>
</evidence>
<reference evidence="5" key="1">
    <citation type="submission" date="2015-01" db="EMBL/GenBank/DDBJ databases">
        <title>Transcriptome Assembly of Fopius arisanus.</title>
        <authorList>
            <person name="Geib S."/>
        </authorList>
    </citation>
    <scope>NUCLEOTIDE SEQUENCE</scope>
</reference>
<organism evidence="5">
    <name type="scientific">Fopius arisanus</name>
    <dbReference type="NCBI Taxonomy" id="64838"/>
    <lineage>
        <taxon>Eukaryota</taxon>
        <taxon>Metazoa</taxon>
        <taxon>Ecdysozoa</taxon>
        <taxon>Arthropoda</taxon>
        <taxon>Hexapoda</taxon>
        <taxon>Insecta</taxon>
        <taxon>Pterygota</taxon>
        <taxon>Neoptera</taxon>
        <taxon>Endopterygota</taxon>
        <taxon>Hymenoptera</taxon>
        <taxon>Apocrita</taxon>
        <taxon>Ichneumonoidea</taxon>
        <taxon>Braconidae</taxon>
        <taxon>Opiinae</taxon>
        <taxon>Fopius</taxon>
    </lineage>
</organism>
<accession>A0A0C9PK66</accession>
<feature type="domain" description="WAP" evidence="4">
    <location>
        <begin position="59"/>
        <end position="108"/>
    </location>
</feature>
<gene>
    <name evidence="5" type="primary">KAL1_0</name>
    <name evidence="5" type="ORF">g.34828</name>
</gene>
<dbReference type="PANTHER" id="PTHR14131:SF5">
    <property type="entry name" value="ANOSMIN-1"/>
    <property type="match status" value="1"/>
</dbReference>
<evidence type="ECO:0000256" key="2">
    <source>
        <dbReference type="SAM" id="SignalP"/>
    </source>
</evidence>
<dbReference type="InterPro" id="IPR036645">
    <property type="entry name" value="Elafin-like_sf"/>
</dbReference>
<feature type="domain" description="Fibronectin type-III" evidence="3">
    <location>
        <begin position="119"/>
        <end position="233"/>
    </location>
</feature>
<dbReference type="InterPro" id="IPR036116">
    <property type="entry name" value="FN3_sf"/>
</dbReference>
<dbReference type="GO" id="GO:0030182">
    <property type="term" value="P:neuron differentiation"/>
    <property type="evidence" value="ECO:0007669"/>
    <property type="project" value="TreeGrafter"/>
</dbReference>
<dbReference type="InterPro" id="IPR008197">
    <property type="entry name" value="WAP_dom"/>
</dbReference>
<feature type="region of interest" description="Disordered" evidence="1">
    <location>
        <begin position="224"/>
        <end position="246"/>
    </location>
</feature>
<dbReference type="GO" id="GO:0009986">
    <property type="term" value="C:cell surface"/>
    <property type="evidence" value="ECO:0007669"/>
    <property type="project" value="TreeGrafter"/>
</dbReference>
<dbReference type="AlphaFoldDB" id="A0A0C9PK66"/>
<dbReference type="PROSITE" id="PS50853">
    <property type="entry name" value="FN3"/>
    <property type="match status" value="2"/>
</dbReference>
<feature type="signal peptide" evidence="2">
    <location>
        <begin position="1"/>
        <end position="21"/>
    </location>
</feature>
<dbReference type="EMBL" id="GBYB01001413">
    <property type="protein sequence ID" value="JAG71180.1"/>
    <property type="molecule type" value="Transcribed_RNA"/>
</dbReference>
<evidence type="ECO:0000313" key="5">
    <source>
        <dbReference type="EMBL" id="JAG71180.1"/>
    </source>
</evidence>
<dbReference type="GO" id="GO:0005576">
    <property type="term" value="C:extracellular region"/>
    <property type="evidence" value="ECO:0007669"/>
    <property type="project" value="InterPro"/>
</dbReference>
<feature type="domain" description="Fibronectin type-III" evidence="3">
    <location>
        <begin position="238"/>
        <end position="345"/>
    </location>
</feature>
<dbReference type="Pfam" id="PF00095">
    <property type="entry name" value="WAP"/>
    <property type="match status" value="1"/>
</dbReference>
<proteinExistence type="predicted"/>
<dbReference type="Gene3D" id="4.10.75.10">
    <property type="entry name" value="Elafin-like"/>
    <property type="match status" value="1"/>
</dbReference>
<dbReference type="GO" id="GO:0030414">
    <property type="term" value="F:peptidase inhibitor activity"/>
    <property type="evidence" value="ECO:0007669"/>
    <property type="project" value="InterPro"/>
</dbReference>
<dbReference type="PANTHER" id="PTHR14131">
    <property type="entry name" value="ANOSMIN"/>
    <property type="match status" value="1"/>
</dbReference>
<dbReference type="PRINTS" id="PR00003">
    <property type="entry name" value="4DISULPHCORE"/>
</dbReference>
<dbReference type="SUPFAM" id="SSF57256">
    <property type="entry name" value="Elafin-like"/>
    <property type="match status" value="1"/>
</dbReference>
<dbReference type="CDD" id="cd00063">
    <property type="entry name" value="FN3"/>
    <property type="match status" value="2"/>
</dbReference>
<dbReference type="CDD" id="cd00199">
    <property type="entry name" value="WAP"/>
    <property type="match status" value="1"/>
</dbReference>